<reference evidence="2 3" key="1">
    <citation type="journal article" date="2019" name="G3 (Bethesda)">
        <title>Sequencing of a Wild Apple (Malus baccata) Genome Unravels the Differences Between Cultivated and Wild Apple Species Regarding Disease Resistance and Cold Tolerance.</title>
        <authorList>
            <person name="Chen X."/>
        </authorList>
    </citation>
    <scope>NUCLEOTIDE SEQUENCE [LARGE SCALE GENOMIC DNA]</scope>
    <source>
        <strain evidence="3">cv. Shandingzi</strain>
        <tissue evidence="2">Leaves</tissue>
    </source>
</reference>
<gene>
    <name evidence="2" type="ORF">C1H46_015346</name>
</gene>
<name>A0A540ML01_MALBA</name>
<dbReference type="Proteomes" id="UP000315295">
    <property type="component" value="Unassembled WGS sequence"/>
</dbReference>
<keyword evidence="3" id="KW-1185">Reference proteome</keyword>
<evidence type="ECO:0000256" key="1">
    <source>
        <dbReference type="SAM" id="MobiDB-lite"/>
    </source>
</evidence>
<proteinExistence type="predicted"/>
<feature type="region of interest" description="Disordered" evidence="1">
    <location>
        <begin position="61"/>
        <end position="96"/>
    </location>
</feature>
<evidence type="ECO:0000313" key="3">
    <source>
        <dbReference type="Proteomes" id="UP000315295"/>
    </source>
</evidence>
<accession>A0A540ML01</accession>
<protein>
    <submittedName>
        <fullName evidence="2">Uncharacterized protein</fullName>
    </submittedName>
</protein>
<evidence type="ECO:0000313" key="2">
    <source>
        <dbReference type="EMBL" id="TQD99079.1"/>
    </source>
</evidence>
<dbReference type="AlphaFoldDB" id="A0A540ML01"/>
<sequence length="96" mass="10304">MTSESLNGATTMNLRTSLFLSLKHVAPPPPQIANLRIQTTFEARTSKEASKVENCSWIKGLQGASTEDEQDVDPDGERRAPVGFAKANVGESTKGS</sequence>
<organism evidence="2 3">
    <name type="scientific">Malus baccata</name>
    <name type="common">Siberian crab apple</name>
    <name type="synonym">Pyrus baccata</name>
    <dbReference type="NCBI Taxonomy" id="106549"/>
    <lineage>
        <taxon>Eukaryota</taxon>
        <taxon>Viridiplantae</taxon>
        <taxon>Streptophyta</taxon>
        <taxon>Embryophyta</taxon>
        <taxon>Tracheophyta</taxon>
        <taxon>Spermatophyta</taxon>
        <taxon>Magnoliopsida</taxon>
        <taxon>eudicotyledons</taxon>
        <taxon>Gunneridae</taxon>
        <taxon>Pentapetalae</taxon>
        <taxon>rosids</taxon>
        <taxon>fabids</taxon>
        <taxon>Rosales</taxon>
        <taxon>Rosaceae</taxon>
        <taxon>Amygdaloideae</taxon>
        <taxon>Maleae</taxon>
        <taxon>Malus</taxon>
    </lineage>
</organism>
<comment type="caution">
    <text evidence="2">The sequence shown here is derived from an EMBL/GenBank/DDBJ whole genome shotgun (WGS) entry which is preliminary data.</text>
</comment>
<dbReference type="EMBL" id="VIEB01000243">
    <property type="protein sequence ID" value="TQD99079.1"/>
    <property type="molecule type" value="Genomic_DNA"/>
</dbReference>